<accession>A0A2V4EGD4</accession>
<dbReference type="PANTHER" id="PTHR36307">
    <property type="entry name" value="FLAGELLA BASAL BODY P-RING FORMATION PROTEIN FLGA"/>
    <property type="match status" value="1"/>
</dbReference>
<reference evidence="9 10" key="1">
    <citation type="submission" date="2018-05" db="EMBL/GenBank/DDBJ databases">
        <title>Reference genomes for bee gut microbiota database.</title>
        <authorList>
            <person name="Ellegaard K.M."/>
        </authorList>
    </citation>
    <scope>NUCLEOTIDE SEQUENCE [LARGE SCALE GENOMIC DNA]</scope>
    <source>
        <strain evidence="9 10">ESL0182</strain>
    </source>
</reference>
<protein>
    <recommendedName>
        <fullName evidence="3 7">Flagella basal body P-ring formation protein FlgA</fullName>
    </recommendedName>
</protein>
<comment type="function">
    <text evidence="6 7">Involved in the assembly process of the P-ring formation. It may associate with FlgF on the rod constituting a structure essential for the P-ring assembly or may act as a modulator protein for the P-ring assembly.</text>
</comment>
<dbReference type="NCBIfam" id="TIGR03170">
    <property type="entry name" value="flgA_cterm"/>
    <property type="match status" value="1"/>
</dbReference>
<dbReference type="InterPro" id="IPR013974">
    <property type="entry name" value="SAF"/>
</dbReference>
<dbReference type="Pfam" id="PF13144">
    <property type="entry name" value="ChapFlgA"/>
    <property type="match status" value="1"/>
</dbReference>
<keyword evidence="4 7" id="KW-0732">Signal</keyword>
<proteinExistence type="inferred from homology"/>
<evidence type="ECO:0000256" key="4">
    <source>
        <dbReference type="ARBA" id="ARBA00022729"/>
    </source>
</evidence>
<dbReference type="CDD" id="cd11614">
    <property type="entry name" value="SAF_CpaB_FlgA_like"/>
    <property type="match status" value="1"/>
</dbReference>
<comment type="caution">
    <text evidence="9">The sequence shown here is derived from an EMBL/GenBank/DDBJ whole genome shotgun (WGS) entry which is preliminary data.</text>
</comment>
<evidence type="ECO:0000256" key="5">
    <source>
        <dbReference type="ARBA" id="ARBA00022764"/>
    </source>
</evidence>
<dbReference type="AlphaFoldDB" id="A0A2V4EGD4"/>
<dbReference type="InterPro" id="IPR017585">
    <property type="entry name" value="SAF_FlgA"/>
</dbReference>
<dbReference type="Proteomes" id="UP000247932">
    <property type="component" value="Unassembled WGS sequence"/>
</dbReference>
<feature type="chain" id="PRO_5015796894" description="Flagella basal body P-ring formation protein FlgA" evidence="7">
    <location>
        <begin position="23"/>
        <end position="224"/>
    </location>
</feature>
<keyword evidence="9" id="KW-0282">Flagellum</keyword>
<feature type="signal peptide" evidence="7">
    <location>
        <begin position="1"/>
        <end position="22"/>
    </location>
</feature>
<keyword evidence="5 7" id="KW-0574">Periplasm</keyword>
<keyword evidence="9" id="KW-0966">Cell projection</keyword>
<gene>
    <name evidence="9" type="primary">flgA</name>
    <name evidence="9" type="ORF">DKK70_16090</name>
</gene>
<keyword evidence="7" id="KW-1005">Bacterial flagellum biogenesis</keyword>
<dbReference type="SMART" id="SM00858">
    <property type="entry name" value="SAF"/>
    <property type="match status" value="1"/>
</dbReference>
<evidence type="ECO:0000256" key="3">
    <source>
        <dbReference type="ARBA" id="ARBA00014754"/>
    </source>
</evidence>
<comment type="subcellular location">
    <subcellularLocation>
        <location evidence="1 7">Periplasm</location>
    </subcellularLocation>
</comment>
<dbReference type="InterPro" id="IPR039246">
    <property type="entry name" value="Flagellar_FlgA"/>
</dbReference>
<keyword evidence="9" id="KW-0969">Cilium</keyword>
<dbReference type="Gene3D" id="2.30.30.760">
    <property type="match status" value="1"/>
</dbReference>
<evidence type="ECO:0000256" key="1">
    <source>
        <dbReference type="ARBA" id="ARBA00004418"/>
    </source>
</evidence>
<evidence type="ECO:0000313" key="9">
    <source>
        <dbReference type="EMBL" id="PXZ03738.1"/>
    </source>
</evidence>
<dbReference type="OrthoDB" id="7065435at2"/>
<evidence type="ECO:0000313" key="10">
    <source>
        <dbReference type="Proteomes" id="UP000247932"/>
    </source>
</evidence>
<dbReference type="Gene3D" id="3.90.1210.10">
    <property type="entry name" value="Antifreeze-like/N-acetylneuraminic acid synthase C-terminal domain"/>
    <property type="match status" value="1"/>
</dbReference>
<evidence type="ECO:0000256" key="7">
    <source>
        <dbReference type="RuleBase" id="RU362063"/>
    </source>
</evidence>
<sequence length="224" mass="24650">MSNFIKFICFFCVLGSSKIVLATSLEKQIEKQISDLVYQQISDTNVENITIDYPNLKPELNCDAPRLTILNKNKQWGNLTISAKCENSTKYIQVYVAVTGSYVVANQSISAGALMTEQMLKMQPGRLDKLPPNIILNKSEVLNHIALRNIDNGEPIKNSMLQKNWYVKAGQTVKVIVNGEGYSITSNGKTLSNGALGELINVKLNTGNVVEGVVSEDGIIILNK</sequence>
<evidence type="ECO:0000259" key="8">
    <source>
        <dbReference type="SMART" id="SM00858"/>
    </source>
</evidence>
<name>A0A2V4EGD4_9GAMM</name>
<keyword evidence="10" id="KW-1185">Reference proteome</keyword>
<dbReference type="PANTHER" id="PTHR36307:SF1">
    <property type="entry name" value="FLAGELLA BASAL BODY P-RING FORMATION PROTEIN FLGA"/>
    <property type="match status" value="1"/>
</dbReference>
<evidence type="ECO:0000256" key="2">
    <source>
        <dbReference type="ARBA" id="ARBA00010474"/>
    </source>
</evidence>
<evidence type="ECO:0000256" key="6">
    <source>
        <dbReference type="ARBA" id="ARBA00025643"/>
    </source>
</evidence>
<organism evidence="9 10">
    <name type="scientific">Gilliamella apicola</name>
    <dbReference type="NCBI Taxonomy" id="1196095"/>
    <lineage>
        <taxon>Bacteria</taxon>
        <taxon>Pseudomonadati</taxon>
        <taxon>Pseudomonadota</taxon>
        <taxon>Gammaproteobacteria</taxon>
        <taxon>Orbales</taxon>
        <taxon>Orbaceae</taxon>
        <taxon>Gilliamella</taxon>
    </lineage>
</organism>
<dbReference type="GO" id="GO:0042597">
    <property type="term" value="C:periplasmic space"/>
    <property type="evidence" value="ECO:0007669"/>
    <property type="project" value="UniProtKB-SubCell"/>
</dbReference>
<dbReference type="RefSeq" id="WP_110434888.1">
    <property type="nucleotide sequence ID" value="NZ_QGLR01000018.1"/>
</dbReference>
<comment type="similarity">
    <text evidence="2 7">Belongs to the FlgA family.</text>
</comment>
<dbReference type="GO" id="GO:0044780">
    <property type="term" value="P:bacterial-type flagellum assembly"/>
    <property type="evidence" value="ECO:0007669"/>
    <property type="project" value="InterPro"/>
</dbReference>
<feature type="domain" description="SAF" evidence="8">
    <location>
        <begin position="100"/>
        <end position="162"/>
    </location>
</feature>
<dbReference type="EMBL" id="QGLR01000018">
    <property type="protein sequence ID" value="PXZ03738.1"/>
    <property type="molecule type" value="Genomic_DNA"/>
</dbReference>